<dbReference type="InterPro" id="IPR000772">
    <property type="entry name" value="Ricin_B_lectin"/>
</dbReference>
<dbReference type="EMBL" id="VSRL01000043">
    <property type="protein sequence ID" value="NKE58003.1"/>
    <property type="molecule type" value="Genomic_DNA"/>
</dbReference>
<comment type="caution">
    <text evidence="2">The sequence shown here is derived from an EMBL/GenBank/DDBJ whole genome shotgun (WGS) entry which is preliminary data.</text>
</comment>
<protein>
    <submittedName>
        <fullName evidence="2">Ricin-type beta-trefoil lectin domain protein</fullName>
    </submittedName>
</protein>
<proteinExistence type="predicted"/>
<dbReference type="SUPFAM" id="SSF50370">
    <property type="entry name" value="Ricin B-like lectins"/>
    <property type="match status" value="2"/>
</dbReference>
<dbReference type="Gene3D" id="2.80.10.50">
    <property type="match status" value="1"/>
</dbReference>
<feature type="domain" description="Ricin B lectin" evidence="1">
    <location>
        <begin position="80"/>
        <end position="209"/>
    </location>
</feature>
<dbReference type="InterPro" id="IPR035992">
    <property type="entry name" value="Ricin_B-like_lectins"/>
</dbReference>
<organism evidence="2 3">
    <name type="scientific">Lentzea indica</name>
    <dbReference type="NCBI Taxonomy" id="2604800"/>
    <lineage>
        <taxon>Bacteria</taxon>
        <taxon>Bacillati</taxon>
        <taxon>Actinomycetota</taxon>
        <taxon>Actinomycetes</taxon>
        <taxon>Pseudonocardiales</taxon>
        <taxon>Pseudonocardiaceae</taxon>
        <taxon>Lentzea</taxon>
    </lineage>
</organism>
<accession>A0ABX1FHB6</accession>
<dbReference type="Proteomes" id="UP001515943">
    <property type="component" value="Unassembled WGS sequence"/>
</dbReference>
<dbReference type="SMART" id="SM00458">
    <property type="entry name" value="RICIN"/>
    <property type="match status" value="1"/>
</dbReference>
<gene>
    <name evidence="2" type="ORF">FXN61_14660</name>
</gene>
<keyword evidence="3" id="KW-1185">Reference proteome</keyword>
<dbReference type="CDD" id="cd23415">
    <property type="entry name" value="beta-trefoil_Ricin_AH"/>
    <property type="match status" value="1"/>
</dbReference>
<evidence type="ECO:0000313" key="3">
    <source>
        <dbReference type="Proteomes" id="UP001515943"/>
    </source>
</evidence>
<dbReference type="Pfam" id="PF00652">
    <property type="entry name" value="Ricin_B_lectin"/>
    <property type="match status" value="1"/>
</dbReference>
<sequence>MHRRLARPHLGDQRVERHRLAGVSGQRVSQQLQSIRHEADRRSVACRGMTGRSLGVAAAIAAAVTLGAMTTVPASAEPAGNTIIELKNVARGQCMTAGKNDYFQVEMADCTGAANQRWEKVGLPNGQFFLRNIADRWCVDGEHSLITDSCDETDKYQRWELAQDASGATKLKLAVSWPAYADTSLYDMLDLKIIPNEPQDSDHQRWVVTEIGGVPPLPDTTGALVTLENSRWWSVDLTDTCVSGAGMGACPGSVFQRVELGGGAFQLRAADVCLRPKPGSRLDADLLGDCATADPSQQWRLEGPDLFGGHLIRNVGKGTYLTPGSPSVQLFEKDPFGKDPQLQRWYLHLA</sequence>
<name>A0ABX1FHB6_9PSEU</name>
<evidence type="ECO:0000259" key="1">
    <source>
        <dbReference type="SMART" id="SM00458"/>
    </source>
</evidence>
<dbReference type="PROSITE" id="PS50231">
    <property type="entry name" value="RICIN_B_LECTIN"/>
    <property type="match status" value="2"/>
</dbReference>
<evidence type="ECO:0000313" key="2">
    <source>
        <dbReference type="EMBL" id="NKE58003.1"/>
    </source>
</evidence>
<reference evidence="2 3" key="1">
    <citation type="submission" date="2019-08" db="EMBL/GenBank/DDBJ databases">
        <title>Lentzea from Indian Himalayas.</title>
        <authorList>
            <person name="Mandal S."/>
            <person name="Mallick Gupta A."/>
            <person name="Maiti P.K."/>
            <person name="Sarkar J."/>
            <person name="Mandal S."/>
        </authorList>
    </citation>
    <scope>NUCLEOTIDE SEQUENCE [LARGE SCALE GENOMIC DNA]</scope>
    <source>
        <strain evidence="2 3">PSKA42</strain>
    </source>
</reference>